<proteinExistence type="predicted"/>
<name>A0A0F9K1J8_9ZZZZ</name>
<evidence type="ECO:0000313" key="1">
    <source>
        <dbReference type="EMBL" id="KKM68561.1"/>
    </source>
</evidence>
<accession>A0A0F9K1J8</accession>
<reference evidence="1" key="1">
    <citation type="journal article" date="2015" name="Nature">
        <title>Complex archaea that bridge the gap between prokaryotes and eukaryotes.</title>
        <authorList>
            <person name="Spang A."/>
            <person name="Saw J.H."/>
            <person name="Jorgensen S.L."/>
            <person name="Zaremba-Niedzwiedzka K."/>
            <person name="Martijn J."/>
            <person name="Lind A.E."/>
            <person name="van Eijk R."/>
            <person name="Schleper C."/>
            <person name="Guy L."/>
            <person name="Ettema T.J."/>
        </authorList>
    </citation>
    <scope>NUCLEOTIDE SEQUENCE</scope>
</reference>
<sequence>MHGMDGYLTMRQARRMVEANEFDENDIVVDVGSGFGGFLVELSNQVAFKNPLTGIELVDGLVEFTKNRLSKEGIKNIRIIKGSALELNKLIDKATIINVGWIIKHIDDDEVITFLKAAFDVLEPGGKLFIFEFAPKTMSKMARRAFHALKLRTNEEIASILESIGFEGIKQNNYARYWIPVGKLSLTAIKP</sequence>
<dbReference type="InterPro" id="IPR029063">
    <property type="entry name" value="SAM-dependent_MTases_sf"/>
</dbReference>
<evidence type="ECO:0008006" key="2">
    <source>
        <dbReference type="Google" id="ProtNLM"/>
    </source>
</evidence>
<organism evidence="1">
    <name type="scientific">marine sediment metagenome</name>
    <dbReference type="NCBI Taxonomy" id="412755"/>
    <lineage>
        <taxon>unclassified sequences</taxon>
        <taxon>metagenomes</taxon>
        <taxon>ecological metagenomes</taxon>
    </lineage>
</organism>
<dbReference type="CDD" id="cd02440">
    <property type="entry name" value="AdoMet_MTases"/>
    <property type="match status" value="1"/>
</dbReference>
<dbReference type="SUPFAM" id="SSF53335">
    <property type="entry name" value="S-adenosyl-L-methionine-dependent methyltransferases"/>
    <property type="match status" value="1"/>
</dbReference>
<dbReference type="AlphaFoldDB" id="A0A0F9K1J8"/>
<gene>
    <name evidence="1" type="ORF">LCGC14_1459670</name>
</gene>
<dbReference type="Pfam" id="PF01209">
    <property type="entry name" value="Ubie_methyltran"/>
    <property type="match status" value="1"/>
</dbReference>
<dbReference type="EMBL" id="LAZR01010146">
    <property type="protein sequence ID" value="KKM68561.1"/>
    <property type="molecule type" value="Genomic_DNA"/>
</dbReference>
<protein>
    <recommendedName>
        <fullName evidence="2">Methyltransferase domain-containing protein</fullName>
    </recommendedName>
</protein>
<dbReference type="Gene3D" id="3.40.50.150">
    <property type="entry name" value="Vaccinia Virus protein VP39"/>
    <property type="match status" value="1"/>
</dbReference>
<comment type="caution">
    <text evidence="1">The sequence shown here is derived from an EMBL/GenBank/DDBJ whole genome shotgun (WGS) entry which is preliminary data.</text>
</comment>